<dbReference type="AlphaFoldDB" id="A0A3M7QUW4"/>
<comment type="caution">
    <text evidence="1">The sequence shown here is derived from an EMBL/GenBank/DDBJ whole genome shotgun (WGS) entry which is preliminary data.</text>
</comment>
<keyword evidence="2" id="KW-1185">Reference proteome</keyword>
<name>A0A3M7QUW4_BRAPC</name>
<evidence type="ECO:0000313" key="2">
    <source>
        <dbReference type="Proteomes" id="UP000276133"/>
    </source>
</evidence>
<proteinExistence type="predicted"/>
<protein>
    <submittedName>
        <fullName evidence="1">Uncharacterized protein</fullName>
    </submittedName>
</protein>
<sequence>MDELLSQFESLNLIPSTRKKKDGSESYILSTIKSHPHLLSLIDSLKLKQSNTENVYIKLTTGQVNKRKALEKVVDSIKFNNENQNLDFLDKNLRFTGN</sequence>
<reference evidence="1 2" key="1">
    <citation type="journal article" date="2018" name="Sci. Rep.">
        <title>Genomic signatures of local adaptation to the degree of environmental predictability in rotifers.</title>
        <authorList>
            <person name="Franch-Gras L."/>
            <person name="Hahn C."/>
            <person name="Garcia-Roger E.M."/>
            <person name="Carmona M.J."/>
            <person name="Serra M."/>
            <person name="Gomez A."/>
        </authorList>
    </citation>
    <scope>NUCLEOTIDE SEQUENCE [LARGE SCALE GENOMIC DNA]</scope>
    <source>
        <strain evidence="1">HYR1</strain>
    </source>
</reference>
<dbReference type="Proteomes" id="UP000276133">
    <property type="component" value="Unassembled WGS sequence"/>
</dbReference>
<gene>
    <name evidence="1" type="ORF">BpHYR1_024670</name>
</gene>
<organism evidence="1 2">
    <name type="scientific">Brachionus plicatilis</name>
    <name type="common">Marine rotifer</name>
    <name type="synonym">Brachionus muelleri</name>
    <dbReference type="NCBI Taxonomy" id="10195"/>
    <lineage>
        <taxon>Eukaryota</taxon>
        <taxon>Metazoa</taxon>
        <taxon>Spiralia</taxon>
        <taxon>Gnathifera</taxon>
        <taxon>Rotifera</taxon>
        <taxon>Eurotatoria</taxon>
        <taxon>Monogononta</taxon>
        <taxon>Pseudotrocha</taxon>
        <taxon>Ploima</taxon>
        <taxon>Brachionidae</taxon>
        <taxon>Brachionus</taxon>
    </lineage>
</organism>
<evidence type="ECO:0000313" key="1">
    <source>
        <dbReference type="EMBL" id="RNA15122.1"/>
    </source>
</evidence>
<dbReference type="EMBL" id="REGN01005039">
    <property type="protein sequence ID" value="RNA15122.1"/>
    <property type="molecule type" value="Genomic_DNA"/>
</dbReference>
<accession>A0A3M7QUW4</accession>